<name>A0A2S7IPY3_9BACT</name>
<evidence type="ECO:0000256" key="1">
    <source>
        <dbReference type="ARBA" id="ARBA00001946"/>
    </source>
</evidence>
<proteinExistence type="inferred from homology"/>
<dbReference type="PANTHER" id="PTHR11136:SF0">
    <property type="entry name" value="DIHYDROFOLATE SYNTHETASE-RELATED"/>
    <property type="match status" value="1"/>
</dbReference>
<dbReference type="OrthoDB" id="9809356at2"/>
<organism evidence="25 26">
    <name type="scientific">Siphonobacter curvatus</name>
    <dbReference type="NCBI Taxonomy" id="2094562"/>
    <lineage>
        <taxon>Bacteria</taxon>
        <taxon>Pseudomonadati</taxon>
        <taxon>Bacteroidota</taxon>
        <taxon>Cytophagia</taxon>
        <taxon>Cytophagales</taxon>
        <taxon>Cytophagaceae</taxon>
        <taxon>Siphonobacter</taxon>
    </lineage>
</organism>
<dbReference type="EMBL" id="PTRA01000001">
    <property type="protein sequence ID" value="PQA59783.1"/>
    <property type="molecule type" value="Genomic_DNA"/>
</dbReference>
<dbReference type="GO" id="GO:0005524">
    <property type="term" value="F:ATP binding"/>
    <property type="evidence" value="ECO:0007669"/>
    <property type="project" value="UniProtKB-KW"/>
</dbReference>
<dbReference type="AlphaFoldDB" id="A0A2S7IPY3"/>
<dbReference type="InterPro" id="IPR036615">
    <property type="entry name" value="Mur_ligase_C_dom_sf"/>
</dbReference>
<comment type="catalytic activity">
    <reaction evidence="19">
        <text>10-formyltetrahydrofolyl-(gamma-L-Glu)(n) + L-glutamate + ATP = 10-formyltetrahydrofolyl-(gamma-L-Glu)(n+1) + ADP + phosphate + H(+)</text>
        <dbReference type="Rhea" id="RHEA:51904"/>
        <dbReference type="Rhea" id="RHEA-COMP:13088"/>
        <dbReference type="Rhea" id="RHEA-COMP:14300"/>
        <dbReference type="ChEBI" id="CHEBI:15378"/>
        <dbReference type="ChEBI" id="CHEBI:29985"/>
        <dbReference type="ChEBI" id="CHEBI:30616"/>
        <dbReference type="ChEBI" id="CHEBI:43474"/>
        <dbReference type="ChEBI" id="CHEBI:134413"/>
        <dbReference type="ChEBI" id="CHEBI:456216"/>
        <dbReference type="EC" id="6.3.2.17"/>
    </reaction>
</comment>
<evidence type="ECO:0000256" key="17">
    <source>
        <dbReference type="ARBA" id="ARBA00032510"/>
    </source>
</evidence>
<evidence type="ECO:0000256" key="2">
    <source>
        <dbReference type="ARBA" id="ARBA00002714"/>
    </source>
</evidence>
<dbReference type="Gene3D" id="3.90.190.20">
    <property type="entry name" value="Mur ligase, C-terminal domain"/>
    <property type="match status" value="1"/>
</dbReference>
<dbReference type="Gene3D" id="3.40.1190.10">
    <property type="entry name" value="Mur-like, catalytic domain"/>
    <property type="match status" value="1"/>
</dbReference>
<feature type="domain" description="Mur ligase central" evidence="24">
    <location>
        <begin position="51"/>
        <end position="268"/>
    </location>
</feature>
<dbReference type="Pfam" id="PF02875">
    <property type="entry name" value="Mur_ligase_C"/>
    <property type="match status" value="1"/>
</dbReference>
<dbReference type="EC" id="6.3.2.12" evidence="6"/>
<dbReference type="Proteomes" id="UP000239590">
    <property type="component" value="Unassembled WGS sequence"/>
</dbReference>
<evidence type="ECO:0000259" key="23">
    <source>
        <dbReference type="Pfam" id="PF02875"/>
    </source>
</evidence>
<evidence type="ECO:0000256" key="21">
    <source>
        <dbReference type="ARBA" id="ARBA00049161"/>
    </source>
</evidence>
<dbReference type="PIRSF" id="PIRSF001563">
    <property type="entry name" value="Folylpolyglu_synth"/>
    <property type="match status" value="1"/>
</dbReference>
<dbReference type="PANTHER" id="PTHR11136">
    <property type="entry name" value="FOLYLPOLYGLUTAMATE SYNTHASE-RELATED"/>
    <property type="match status" value="1"/>
</dbReference>
<evidence type="ECO:0000313" key="25">
    <source>
        <dbReference type="EMBL" id="PQA59783.1"/>
    </source>
</evidence>
<evidence type="ECO:0000256" key="19">
    <source>
        <dbReference type="ARBA" id="ARBA00047808"/>
    </source>
</evidence>
<keyword evidence="10" id="KW-0479">Metal-binding</keyword>
<keyword evidence="9 22" id="KW-0436">Ligase</keyword>
<comment type="cofactor">
    <cofactor evidence="1">
        <name>Mg(2+)</name>
        <dbReference type="ChEBI" id="CHEBI:18420"/>
    </cofactor>
</comment>
<evidence type="ECO:0000256" key="9">
    <source>
        <dbReference type="ARBA" id="ARBA00022598"/>
    </source>
</evidence>
<evidence type="ECO:0000256" key="13">
    <source>
        <dbReference type="ARBA" id="ARBA00022842"/>
    </source>
</evidence>
<keyword evidence="11 22" id="KW-0547">Nucleotide-binding</keyword>
<evidence type="ECO:0000256" key="5">
    <source>
        <dbReference type="ARBA" id="ARBA00008276"/>
    </source>
</evidence>
<evidence type="ECO:0000256" key="7">
    <source>
        <dbReference type="ARBA" id="ARBA00013025"/>
    </source>
</evidence>
<comment type="pathway">
    <text evidence="3">Cofactor biosynthesis; tetrahydrofolate biosynthesis; 7,8-dihydrofolate from 2-amino-4-hydroxy-6-hydroxymethyl-7,8-dihydropteridine diphosphate and 4-aminobenzoate: step 2/2.</text>
</comment>
<evidence type="ECO:0000259" key="24">
    <source>
        <dbReference type="Pfam" id="PF08245"/>
    </source>
</evidence>
<evidence type="ECO:0000256" key="20">
    <source>
        <dbReference type="ARBA" id="ARBA00049035"/>
    </source>
</evidence>
<evidence type="ECO:0000313" key="26">
    <source>
        <dbReference type="Proteomes" id="UP000239590"/>
    </source>
</evidence>
<comment type="pathway">
    <text evidence="4">Cofactor biosynthesis; tetrahydrofolylpolyglutamate biosynthesis.</text>
</comment>
<comment type="function">
    <text evidence="2">Functions in two distinct reactions of the de novo folate biosynthetic pathway. Catalyzes the addition of a glutamate residue to dihydropteroate (7,8-dihydropteroate or H2Pte) to form dihydrofolate (7,8-dihydrofolate monoglutamate or H2Pte-Glu). Also catalyzes successive additions of L-glutamate to tetrahydrofolate or 10-formyltetrahydrofolate or 5,10-methylenetetrahydrofolate, leading to folylpolyglutamate derivatives.</text>
</comment>
<dbReference type="GO" id="GO:0005737">
    <property type="term" value="C:cytoplasm"/>
    <property type="evidence" value="ECO:0007669"/>
    <property type="project" value="TreeGrafter"/>
</dbReference>
<keyword evidence="12 22" id="KW-0067">ATP-binding</keyword>
<evidence type="ECO:0000256" key="16">
    <source>
        <dbReference type="ARBA" id="ARBA00030592"/>
    </source>
</evidence>
<evidence type="ECO:0000256" key="14">
    <source>
        <dbReference type="ARBA" id="ARBA00022909"/>
    </source>
</evidence>
<dbReference type="GO" id="GO:0046872">
    <property type="term" value="F:metal ion binding"/>
    <property type="evidence" value="ECO:0007669"/>
    <property type="project" value="UniProtKB-KW"/>
</dbReference>
<evidence type="ECO:0000256" key="15">
    <source>
        <dbReference type="ARBA" id="ARBA00030048"/>
    </source>
</evidence>
<dbReference type="InterPro" id="IPR001645">
    <property type="entry name" value="Folylpolyglutamate_synth"/>
</dbReference>
<evidence type="ECO:0000256" key="22">
    <source>
        <dbReference type="PIRNR" id="PIRNR001563"/>
    </source>
</evidence>
<dbReference type="GO" id="GO:0046656">
    <property type="term" value="P:folic acid biosynthetic process"/>
    <property type="evidence" value="ECO:0007669"/>
    <property type="project" value="UniProtKB-KW"/>
</dbReference>
<evidence type="ECO:0000256" key="8">
    <source>
        <dbReference type="ARBA" id="ARBA00019357"/>
    </source>
</evidence>
<dbReference type="PROSITE" id="PS01012">
    <property type="entry name" value="FOLYLPOLYGLU_SYNT_2"/>
    <property type="match status" value="1"/>
</dbReference>
<dbReference type="InterPro" id="IPR013221">
    <property type="entry name" value="Mur_ligase_cen"/>
</dbReference>
<keyword evidence="13" id="KW-0460">Magnesium</keyword>
<keyword evidence="14" id="KW-0289">Folate biosynthesis</keyword>
<accession>A0A2S7IPY3</accession>
<dbReference type="EC" id="6.3.2.17" evidence="7"/>
<dbReference type="NCBIfam" id="TIGR01499">
    <property type="entry name" value="folC"/>
    <property type="match status" value="1"/>
</dbReference>
<dbReference type="Pfam" id="PF08245">
    <property type="entry name" value="Mur_ligase_M"/>
    <property type="match status" value="1"/>
</dbReference>
<comment type="catalytic activity">
    <reaction evidence="21">
        <text>7,8-dihydropteroate + L-glutamate + ATP = 7,8-dihydrofolate + ADP + phosphate + H(+)</text>
        <dbReference type="Rhea" id="RHEA:23584"/>
        <dbReference type="ChEBI" id="CHEBI:15378"/>
        <dbReference type="ChEBI" id="CHEBI:17839"/>
        <dbReference type="ChEBI" id="CHEBI:29985"/>
        <dbReference type="ChEBI" id="CHEBI:30616"/>
        <dbReference type="ChEBI" id="CHEBI:43474"/>
        <dbReference type="ChEBI" id="CHEBI:57451"/>
        <dbReference type="ChEBI" id="CHEBI:456216"/>
        <dbReference type="EC" id="6.3.2.12"/>
    </reaction>
</comment>
<feature type="domain" description="Mur ligase C-terminal" evidence="23">
    <location>
        <begin position="301"/>
        <end position="418"/>
    </location>
</feature>
<evidence type="ECO:0000256" key="3">
    <source>
        <dbReference type="ARBA" id="ARBA00004799"/>
    </source>
</evidence>
<reference evidence="26" key="1">
    <citation type="submission" date="2018-02" db="EMBL/GenBank/DDBJ databases">
        <title>Genome sequencing of Solimonas sp. HR-BB.</title>
        <authorList>
            <person name="Lee Y."/>
            <person name="Jeon C.O."/>
        </authorList>
    </citation>
    <scope>NUCLEOTIDE SEQUENCE [LARGE SCALE GENOMIC DNA]</scope>
    <source>
        <strain evidence="26">HR-U</strain>
    </source>
</reference>
<dbReference type="RefSeq" id="WP_104711546.1">
    <property type="nucleotide sequence ID" value="NZ_PTRA01000001.1"/>
</dbReference>
<dbReference type="SUPFAM" id="SSF53244">
    <property type="entry name" value="MurD-like peptide ligases, peptide-binding domain"/>
    <property type="match status" value="1"/>
</dbReference>
<evidence type="ECO:0000256" key="12">
    <source>
        <dbReference type="ARBA" id="ARBA00022840"/>
    </source>
</evidence>
<comment type="catalytic activity">
    <reaction evidence="18">
        <text>(6S)-5,6,7,8-tetrahydrofolyl-(gamma-L-Glu)(n) + L-glutamate + ATP = (6S)-5,6,7,8-tetrahydrofolyl-(gamma-L-Glu)(n+1) + ADP + phosphate + H(+)</text>
        <dbReference type="Rhea" id="RHEA:10580"/>
        <dbReference type="Rhea" id="RHEA-COMP:14738"/>
        <dbReference type="Rhea" id="RHEA-COMP:14740"/>
        <dbReference type="ChEBI" id="CHEBI:15378"/>
        <dbReference type="ChEBI" id="CHEBI:29985"/>
        <dbReference type="ChEBI" id="CHEBI:30616"/>
        <dbReference type="ChEBI" id="CHEBI:43474"/>
        <dbReference type="ChEBI" id="CHEBI:141005"/>
        <dbReference type="ChEBI" id="CHEBI:456216"/>
        <dbReference type="EC" id="6.3.2.17"/>
    </reaction>
</comment>
<evidence type="ECO:0000256" key="11">
    <source>
        <dbReference type="ARBA" id="ARBA00022741"/>
    </source>
</evidence>
<evidence type="ECO:0000256" key="6">
    <source>
        <dbReference type="ARBA" id="ARBA00013023"/>
    </source>
</evidence>
<dbReference type="SUPFAM" id="SSF53623">
    <property type="entry name" value="MurD-like peptide ligases, catalytic domain"/>
    <property type="match status" value="1"/>
</dbReference>
<gene>
    <name evidence="25" type="ORF">C5O19_09205</name>
</gene>
<dbReference type="GO" id="GO:0008841">
    <property type="term" value="F:dihydrofolate synthase activity"/>
    <property type="evidence" value="ECO:0007669"/>
    <property type="project" value="UniProtKB-EC"/>
</dbReference>
<evidence type="ECO:0000256" key="18">
    <source>
        <dbReference type="ARBA" id="ARBA00047493"/>
    </source>
</evidence>
<evidence type="ECO:0000256" key="10">
    <source>
        <dbReference type="ARBA" id="ARBA00022723"/>
    </source>
</evidence>
<dbReference type="FunFam" id="3.40.1190.10:FF:000011">
    <property type="entry name" value="Folylpolyglutamate synthase/dihydrofolate synthase"/>
    <property type="match status" value="1"/>
</dbReference>
<comment type="catalytic activity">
    <reaction evidence="20">
        <text>(6R)-5,10-methylenetetrahydrofolyl-(gamma-L-Glu)(n) + L-glutamate + ATP = (6R)-5,10-methylenetetrahydrofolyl-(gamma-L-Glu)(n+1) + ADP + phosphate + H(+)</text>
        <dbReference type="Rhea" id="RHEA:51912"/>
        <dbReference type="Rhea" id="RHEA-COMP:13257"/>
        <dbReference type="Rhea" id="RHEA-COMP:13258"/>
        <dbReference type="ChEBI" id="CHEBI:15378"/>
        <dbReference type="ChEBI" id="CHEBI:29985"/>
        <dbReference type="ChEBI" id="CHEBI:30616"/>
        <dbReference type="ChEBI" id="CHEBI:43474"/>
        <dbReference type="ChEBI" id="CHEBI:136572"/>
        <dbReference type="ChEBI" id="CHEBI:456216"/>
        <dbReference type="EC" id="6.3.2.17"/>
    </reaction>
</comment>
<keyword evidence="26" id="KW-1185">Reference proteome</keyword>
<comment type="caution">
    <text evidence="25">The sequence shown here is derived from an EMBL/GenBank/DDBJ whole genome shotgun (WGS) entry which is preliminary data.</text>
</comment>
<sequence>MTYQETLAYLYQQLPVFHLAGKQAYKPGLLTTEILLEHLGNPHRKFKTIHVAGTNGKGSSSHMLSAILQEAGYKTGLYTSPHLKDYTERFKINGVAIDPERVVAFVEENRMFIQSVTPSFFELSVALAFYEFARQEVDIAVIEVGMGGRLDSTNVIVPEVALITNIGWDHADVLGDTLPKIAAEKAGIMKAGVPVVISERQPETNEVFHAKADVLGAPLTFASDLYTVQTEVIKAGKKVLTIESMEAIQTIELDLLGSYQAKNVLGVLETTRVLTQLGYEITQEHTRRALAQVVSLTGLKGRWQQLSTQPLTYADTGHNEPGIREVFKTIASINYQHLWFVLGFVADKDLSKILPLYPTQARYVFCQASTPRALPAEALKKLAAKYGLSGETIPDVNEALAYVRAQAEVRDLIVVGGSTFVVADLNEL</sequence>
<dbReference type="InterPro" id="IPR004101">
    <property type="entry name" value="Mur_ligase_C"/>
</dbReference>
<protein>
    <recommendedName>
        <fullName evidence="8">Dihydrofolate synthase/folylpolyglutamate synthase</fullName>
        <ecNumber evidence="6">6.3.2.12</ecNumber>
        <ecNumber evidence="7">6.3.2.17</ecNumber>
    </recommendedName>
    <alternativeName>
        <fullName evidence="17">Folylpoly-gamma-glutamate synthetase-dihydrofolate synthetase</fullName>
    </alternativeName>
    <alternativeName>
        <fullName evidence="15">Folylpolyglutamate synthetase</fullName>
    </alternativeName>
    <alternativeName>
        <fullName evidence="16">Tetrahydrofolylpolyglutamate synthase</fullName>
    </alternativeName>
</protein>
<evidence type="ECO:0000256" key="4">
    <source>
        <dbReference type="ARBA" id="ARBA00005150"/>
    </source>
</evidence>
<dbReference type="InterPro" id="IPR018109">
    <property type="entry name" value="Folylpolyglutamate_synth_CS"/>
</dbReference>
<dbReference type="GO" id="GO:0004326">
    <property type="term" value="F:tetrahydrofolylpolyglutamate synthase activity"/>
    <property type="evidence" value="ECO:0007669"/>
    <property type="project" value="UniProtKB-EC"/>
</dbReference>
<comment type="similarity">
    <text evidence="5 22">Belongs to the folylpolyglutamate synthase family.</text>
</comment>
<dbReference type="InterPro" id="IPR036565">
    <property type="entry name" value="Mur-like_cat_sf"/>
</dbReference>